<keyword evidence="2" id="KW-1185">Reference proteome</keyword>
<evidence type="ECO:0000313" key="2">
    <source>
        <dbReference type="Proteomes" id="UP000247792"/>
    </source>
</evidence>
<dbReference type="EMBL" id="QJKB01000008">
    <property type="protein sequence ID" value="PXX40315.1"/>
    <property type="molecule type" value="Genomic_DNA"/>
</dbReference>
<accession>A0A318IYE0</accession>
<protein>
    <submittedName>
        <fullName evidence="1">Uncharacterized protein</fullName>
    </submittedName>
</protein>
<proteinExistence type="predicted"/>
<comment type="caution">
    <text evidence="1">The sequence shown here is derived from an EMBL/GenBank/DDBJ whole genome shotgun (WGS) entry which is preliminary data.</text>
</comment>
<reference evidence="1 2" key="1">
    <citation type="submission" date="2018-05" db="EMBL/GenBank/DDBJ databases">
        <title>Genomic Encyclopedia of Type Strains, Phase IV (KMG-IV): sequencing the most valuable type-strain genomes for metagenomic binning, comparative biology and taxonomic classification.</title>
        <authorList>
            <person name="Goeker M."/>
        </authorList>
    </citation>
    <scope>NUCLEOTIDE SEQUENCE [LARGE SCALE GENOMIC DNA]</scope>
    <source>
        <strain evidence="1 2">DSM 19792</strain>
    </source>
</reference>
<name>A0A318IYE0_9BURK</name>
<dbReference type="AlphaFoldDB" id="A0A318IYE0"/>
<evidence type="ECO:0000313" key="1">
    <source>
        <dbReference type="EMBL" id="PXX40315.1"/>
    </source>
</evidence>
<gene>
    <name evidence="1" type="ORF">DFR42_108150</name>
</gene>
<dbReference type="Proteomes" id="UP000247792">
    <property type="component" value="Unassembled WGS sequence"/>
</dbReference>
<organism evidence="1 2">
    <name type="scientific">Undibacterium pigrum</name>
    <dbReference type="NCBI Taxonomy" id="401470"/>
    <lineage>
        <taxon>Bacteria</taxon>
        <taxon>Pseudomonadati</taxon>
        <taxon>Pseudomonadota</taxon>
        <taxon>Betaproteobacteria</taxon>
        <taxon>Burkholderiales</taxon>
        <taxon>Oxalobacteraceae</taxon>
        <taxon>Undibacterium</taxon>
    </lineage>
</organism>
<sequence>MRSQVIDDCRSGVARQLHSFLVSPRKECKRRRPRRRCPLMGVPFAARQKMGRLENSLRSNIDPSFSIFCLAAKASTHGNCKSQKQRQHQRQHHLLSYSLGWWRIKVPESHKKTRQSIRRVFLLQQLISLKLRSHFRNTLTKQFRRFQITWQWAFFW</sequence>